<feature type="transmembrane region" description="Helical" evidence="9">
    <location>
        <begin position="245"/>
        <end position="266"/>
    </location>
</feature>
<evidence type="ECO:0000256" key="1">
    <source>
        <dbReference type="ARBA" id="ARBA00004651"/>
    </source>
</evidence>
<evidence type="ECO:0000256" key="8">
    <source>
        <dbReference type="ARBA" id="ARBA00038152"/>
    </source>
</evidence>
<dbReference type="InterPro" id="IPR050256">
    <property type="entry name" value="Glycosyltransferase_2"/>
</dbReference>
<dbReference type="InterPro" id="IPR029044">
    <property type="entry name" value="Nucleotide-diphossugar_trans"/>
</dbReference>
<dbReference type="GO" id="GO:0016757">
    <property type="term" value="F:glycosyltransferase activity"/>
    <property type="evidence" value="ECO:0007669"/>
    <property type="project" value="UniProtKB-KW"/>
</dbReference>
<dbReference type="Proteomes" id="UP000324324">
    <property type="component" value="Unassembled WGS sequence"/>
</dbReference>
<keyword evidence="2" id="KW-1003">Cell membrane</keyword>
<comment type="subcellular location">
    <subcellularLocation>
        <location evidence="1">Cell membrane</location>
        <topology evidence="1">Multi-pass membrane protein</topology>
    </subcellularLocation>
</comment>
<feature type="domain" description="Glycosyltransferase 2-like" evidence="10">
    <location>
        <begin position="20"/>
        <end position="182"/>
    </location>
</feature>
<dbReference type="PANTHER" id="PTHR48090:SF1">
    <property type="entry name" value="PROPHAGE BACTOPRENOL GLUCOSYL TRANSFERASE HOMOLOG"/>
    <property type="match status" value="1"/>
</dbReference>
<keyword evidence="6 9" id="KW-1133">Transmembrane helix</keyword>
<evidence type="ECO:0000256" key="9">
    <source>
        <dbReference type="SAM" id="Phobius"/>
    </source>
</evidence>
<protein>
    <submittedName>
        <fullName evidence="11">Glycosyltransferase family 2 protein</fullName>
    </submittedName>
</protein>
<dbReference type="FunFam" id="3.90.550.10:FF:000079">
    <property type="entry name" value="Probable glycosyl transferase"/>
    <property type="match status" value="1"/>
</dbReference>
<name>A0A5M8AK20_9BURK</name>
<gene>
    <name evidence="11" type="ORF">F1599_15055</name>
</gene>
<dbReference type="Gene3D" id="3.90.550.10">
    <property type="entry name" value="Spore Coat Polysaccharide Biosynthesis Protein SpsA, Chain A"/>
    <property type="match status" value="1"/>
</dbReference>
<keyword evidence="7 9" id="KW-0472">Membrane</keyword>
<dbReference type="InterPro" id="IPR001173">
    <property type="entry name" value="Glyco_trans_2-like"/>
</dbReference>
<keyword evidence="12" id="KW-1185">Reference proteome</keyword>
<evidence type="ECO:0000256" key="7">
    <source>
        <dbReference type="ARBA" id="ARBA00023136"/>
    </source>
</evidence>
<dbReference type="CDD" id="cd04187">
    <property type="entry name" value="DPM1_like_bac"/>
    <property type="match status" value="1"/>
</dbReference>
<organism evidence="11 12">
    <name type="scientific">Cupriavidus cauae</name>
    <dbReference type="NCBI Taxonomy" id="2608999"/>
    <lineage>
        <taxon>Bacteria</taxon>
        <taxon>Pseudomonadati</taxon>
        <taxon>Pseudomonadota</taxon>
        <taxon>Betaproteobacteria</taxon>
        <taxon>Burkholderiales</taxon>
        <taxon>Burkholderiaceae</taxon>
        <taxon>Cupriavidus</taxon>
    </lineage>
</organism>
<accession>A0A5M8AK20</accession>
<sequence length="348" mass="39067">MGAARPDRQTPWHRDTRLLSVVAPCYNESDAIVPFFSRVIPVLEAIPGIRFEIVCVNDGSADDTLPRLLAQARADARIRVIDLTRNFGKEAALTAGIDEAFGDAVVPIDFDLQDPPELIGEMVARWREGAEVVLAQRIDRACDSWLKRVTAGAYYRLHNRMSELRLPENVGDFRLMDRAVVNALKSLPERRRFMKGLFAWVGFHTVTLPYTREPRSAGQSKFSGWRLWNFALEGITSFSTVPLRCWTYIGVAVAFAAFCYGSFIVGRTLWLGVDVPGYASLLCALLFFGGLQLIGVGVVGEYVGRIYHETKGRPIYLVRRRYQERPATQGLGGRRVIELSAVQRARTR</sequence>
<keyword evidence="4 11" id="KW-0808">Transferase</keyword>
<evidence type="ECO:0000259" key="10">
    <source>
        <dbReference type="Pfam" id="PF00535"/>
    </source>
</evidence>
<evidence type="ECO:0000256" key="4">
    <source>
        <dbReference type="ARBA" id="ARBA00022679"/>
    </source>
</evidence>
<evidence type="ECO:0000256" key="2">
    <source>
        <dbReference type="ARBA" id="ARBA00022475"/>
    </source>
</evidence>
<comment type="caution">
    <text evidence="11">The sequence shown here is derived from an EMBL/GenBank/DDBJ whole genome shotgun (WGS) entry which is preliminary data.</text>
</comment>
<dbReference type="GO" id="GO:0005886">
    <property type="term" value="C:plasma membrane"/>
    <property type="evidence" value="ECO:0007669"/>
    <property type="project" value="UniProtKB-SubCell"/>
</dbReference>
<keyword evidence="3" id="KW-0328">Glycosyltransferase</keyword>
<dbReference type="PANTHER" id="PTHR48090">
    <property type="entry name" value="UNDECAPRENYL-PHOSPHATE 4-DEOXY-4-FORMAMIDO-L-ARABINOSE TRANSFERASE-RELATED"/>
    <property type="match status" value="1"/>
</dbReference>
<evidence type="ECO:0000313" key="12">
    <source>
        <dbReference type="Proteomes" id="UP000324324"/>
    </source>
</evidence>
<dbReference type="AlphaFoldDB" id="A0A5M8AK20"/>
<dbReference type="EMBL" id="VWRN01000037">
    <property type="protein sequence ID" value="KAA6122551.1"/>
    <property type="molecule type" value="Genomic_DNA"/>
</dbReference>
<evidence type="ECO:0000313" key="11">
    <source>
        <dbReference type="EMBL" id="KAA6122551.1"/>
    </source>
</evidence>
<feature type="transmembrane region" description="Helical" evidence="9">
    <location>
        <begin position="278"/>
        <end position="303"/>
    </location>
</feature>
<evidence type="ECO:0000256" key="6">
    <source>
        <dbReference type="ARBA" id="ARBA00022989"/>
    </source>
</evidence>
<dbReference type="RefSeq" id="WP_149316912.1">
    <property type="nucleotide sequence ID" value="NZ_VWRN01000037.1"/>
</dbReference>
<reference evidence="11 12" key="1">
    <citation type="submission" date="2019-09" db="EMBL/GenBank/DDBJ databases">
        <title>Isolation of a novel species in the genus Cupriavidus from patients with sepsis using whole genome sequencing.</title>
        <authorList>
            <person name="Kweon O.J."/>
            <person name="Lee M.-K."/>
        </authorList>
    </citation>
    <scope>NUCLEOTIDE SEQUENCE [LARGE SCALE GENOMIC DNA]</scope>
    <source>
        <strain evidence="11 12">MKL-01</strain>
    </source>
</reference>
<comment type="similarity">
    <text evidence="8">Belongs to the glycosyltransferase 2 family. GtrB subfamily.</text>
</comment>
<dbReference type="Pfam" id="PF00535">
    <property type="entry name" value="Glycos_transf_2"/>
    <property type="match status" value="1"/>
</dbReference>
<evidence type="ECO:0000256" key="5">
    <source>
        <dbReference type="ARBA" id="ARBA00022692"/>
    </source>
</evidence>
<proteinExistence type="inferred from homology"/>
<evidence type="ECO:0000256" key="3">
    <source>
        <dbReference type="ARBA" id="ARBA00022676"/>
    </source>
</evidence>
<keyword evidence="5 9" id="KW-0812">Transmembrane</keyword>
<dbReference type="SUPFAM" id="SSF53448">
    <property type="entry name" value="Nucleotide-diphospho-sugar transferases"/>
    <property type="match status" value="1"/>
</dbReference>